<accession>A0A420Y127</accession>
<organism evidence="2 3">
    <name type="scientific">Coniochaeta pulveracea</name>
    <dbReference type="NCBI Taxonomy" id="177199"/>
    <lineage>
        <taxon>Eukaryota</taxon>
        <taxon>Fungi</taxon>
        <taxon>Dikarya</taxon>
        <taxon>Ascomycota</taxon>
        <taxon>Pezizomycotina</taxon>
        <taxon>Sordariomycetes</taxon>
        <taxon>Sordariomycetidae</taxon>
        <taxon>Coniochaetales</taxon>
        <taxon>Coniochaetaceae</taxon>
        <taxon>Coniochaeta</taxon>
    </lineage>
</organism>
<keyword evidence="1" id="KW-1133">Transmembrane helix</keyword>
<protein>
    <submittedName>
        <fullName evidence="2">Uncharacterized protein</fullName>
    </submittedName>
</protein>
<dbReference type="EMBL" id="QVQW01000071">
    <property type="protein sequence ID" value="RKU41627.1"/>
    <property type="molecule type" value="Genomic_DNA"/>
</dbReference>
<keyword evidence="3" id="KW-1185">Reference proteome</keyword>
<name>A0A420Y127_9PEZI</name>
<reference evidence="2 3" key="1">
    <citation type="submission" date="2018-08" db="EMBL/GenBank/DDBJ databases">
        <title>Draft genome of the lignicolous fungus Coniochaeta pulveracea.</title>
        <authorList>
            <person name="Borstlap C.J."/>
            <person name="De Witt R.N."/>
            <person name="Botha A."/>
            <person name="Volschenk H."/>
        </authorList>
    </citation>
    <scope>NUCLEOTIDE SEQUENCE [LARGE SCALE GENOMIC DNA]</scope>
    <source>
        <strain evidence="2 3">CAB683</strain>
    </source>
</reference>
<keyword evidence="1" id="KW-0472">Membrane</keyword>
<evidence type="ECO:0000313" key="2">
    <source>
        <dbReference type="EMBL" id="RKU41627.1"/>
    </source>
</evidence>
<proteinExistence type="predicted"/>
<dbReference type="OrthoDB" id="2496787at2759"/>
<gene>
    <name evidence="2" type="ORF">DL546_005339</name>
</gene>
<evidence type="ECO:0000313" key="3">
    <source>
        <dbReference type="Proteomes" id="UP000275385"/>
    </source>
</evidence>
<keyword evidence="1" id="KW-0812">Transmembrane</keyword>
<dbReference type="Proteomes" id="UP000275385">
    <property type="component" value="Unassembled WGS sequence"/>
</dbReference>
<feature type="transmembrane region" description="Helical" evidence="1">
    <location>
        <begin position="42"/>
        <end position="64"/>
    </location>
</feature>
<dbReference type="STRING" id="177199.A0A420Y127"/>
<dbReference type="AlphaFoldDB" id="A0A420Y127"/>
<comment type="caution">
    <text evidence="2">The sequence shown here is derived from an EMBL/GenBank/DDBJ whole genome shotgun (WGS) entry which is preliminary data.</text>
</comment>
<evidence type="ECO:0000256" key="1">
    <source>
        <dbReference type="SAM" id="Phobius"/>
    </source>
</evidence>
<sequence>MSAVDFSKLTPEQLAGVLAMPAMAPPDNEVSNFVNPPNQNGMAVAVMVLCIVVVVLCLITRAYARIFLLKRVQIQEYLILFAFVCFHLGSPGHYSTRTNGVISRVASLAGLIAP</sequence>
<feature type="transmembrane region" description="Helical" evidence="1">
    <location>
        <begin position="76"/>
        <end position="94"/>
    </location>
</feature>